<dbReference type="GO" id="GO:0045087">
    <property type="term" value="P:innate immune response"/>
    <property type="evidence" value="ECO:0007669"/>
    <property type="project" value="TreeGrafter"/>
</dbReference>
<evidence type="ECO:0000256" key="2">
    <source>
        <dbReference type="ARBA" id="ARBA00023157"/>
    </source>
</evidence>
<dbReference type="SUPFAM" id="SSF57256">
    <property type="entry name" value="Elafin-like"/>
    <property type="match status" value="4"/>
</dbReference>
<evidence type="ECO:0000259" key="4">
    <source>
        <dbReference type="PROSITE" id="PS51390"/>
    </source>
</evidence>
<dbReference type="Gene3D" id="4.10.75.10">
    <property type="entry name" value="Elafin-like"/>
    <property type="match status" value="5"/>
</dbReference>
<keyword evidence="2" id="KW-1015">Disulfide bond</keyword>
<feature type="domain" description="WAP" evidence="4">
    <location>
        <begin position="25"/>
        <end position="78"/>
    </location>
</feature>
<dbReference type="Proteomes" id="UP000694569">
    <property type="component" value="Unplaced"/>
</dbReference>
<dbReference type="AlphaFoldDB" id="A0A8C5MFA7"/>
<dbReference type="InterPro" id="IPR008197">
    <property type="entry name" value="WAP_dom"/>
</dbReference>
<dbReference type="GO" id="GO:0005615">
    <property type="term" value="C:extracellular space"/>
    <property type="evidence" value="ECO:0007669"/>
    <property type="project" value="TreeGrafter"/>
</dbReference>
<organism evidence="5 6">
    <name type="scientific">Leptobrachium leishanense</name>
    <name type="common">Leishan spiny toad</name>
    <dbReference type="NCBI Taxonomy" id="445787"/>
    <lineage>
        <taxon>Eukaryota</taxon>
        <taxon>Metazoa</taxon>
        <taxon>Chordata</taxon>
        <taxon>Craniata</taxon>
        <taxon>Vertebrata</taxon>
        <taxon>Euteleostomi</taxon>
        <taxon>Amphibia</taxon>
        <taxon>Batrachia</taxon>
        <taxon>Anura</taxon>
        <taxon>Pelobatoidea</taxon>
        <taxon>Megophryidae</taxon>
        <taxon>Leptobrachium</taxon>
    </lineage>
</organism>
<proteinExistence type="predicted"/>
<accession>A0A8C5MFA7</accession>
<dbReference type="InterPro" id="IPR036645">
    <property type="entry name" value="Elafin-like_sf"/>
</dbReference>
<protein>
    <recommendedName>
        <fullName evidence="4">WAP domain-containing protein</fullName>
    </recommendedName>
</protein>
<dbReference type="GO" id="GO:0019731">
    <property type="term" value="P:antibacterial humoral response"/>
    <property type="evidence" value="ECO:0007669"/>
    <property type="project" value="TreeGrafter"/>
</dbReference>
<dbReference type="GO" id="GO:0004867">
    <property type="term" value="F:serine-type endopeptidase inhibitor activity"/>
    <property type="evidence" value="ECO:0007669"/>
    <property type="project" value="TreeGrafter"/>
</dbReference>
<keyword evidence="6" id="KW-1185">Reference proteome</keyword>
<dbReference type="SMART" id="SM00217">
    <property type="entry name" value="WAP"/>
    <property type="match status" value="5"/>
</dbReference>
<evidence type="ECO:0000313" key="5">
    <source>
        <dbReference type="Ensembl" id="ENSLLEP00000011341.1"/>
    </source>
</evidence>
<dbReference type="PANTHER" id="PTHR19441:SF30">
    <property type="entry name" value="ELAFIN"/>
    <property type="match status" value="1"/>
</dbReference>
<dbReference type="PRINTS" id="PR00003">
    <property type="entry name" value="4DISULPHCORE"/>
</dbReference>
<dbReference type="InterPro" id="IPR050514">
    <property type="entry name" value="WAP_four-disulfide_core"/>
</dbReference>
<feature type="signal peptide" evidence="3">
    <location>
        <begin position="1"/>
        <end position="18"/>
    </location>
</feature>
<dbReference type="PROSITE" id="PS51390">
    <property type="entry name" value="WAP"/>
    <property type="match status" value="4"/>
</dbReference>
<evidence type="ECO:0000313" key="6">
    <source>
        <dbReference type="Proteomes" id="UP000694569"/>
    </source>
</evidence>
<name>A0A8C5MFA7_9ANUR</name>
<reference evidence="5" key="1">
    <citation type="submission" date="2025-08" db="UniProtKB">
        <authorList>
            <consortium name="Ensembl"/>
        </authorList>
    </citation>
    <scope>IDENTIFICATION</scope>
</reference>
<feature type="domain" description="WAP" evidence="4">
    <location>
        <begin position="293"/>
        <end position="342"/>
    </location>
</feature>
<dbReference type="PANTHER" id="PTHR19441">
    <property type="entry name" value="WHEY ACDIC PROTEIN WAP"/>
    <property type="match status" value="1"/>
</dbReference>
<sequence length="342" mass="37479">MMHHYILLGCLLACTASAILPYPGIKVKPGQCPKDVDYPTCDFTADDFKDSECLIDQDCKGKAKCCYSGCQNRCRLPLEDKTDACPCFDAAQCMYSRPMPSDCHDDKQCQGSERCCYFCNYKCVPTVKVKPGQCPPKPKKKCPLVAAVEGPDLSDANEDLIKPPRRCKTDADCTGAQKCCDYCGMTCRSPIKEHSGFCPVSNKQISCGTILEKPLCNSDADCKLKDKCCLVDNHMECVPALKEKSGVCPVPLIKCLKKPGPDKCQGDKDCVDNKKCCDTGCIKECITPYFISDIVKPGTCPIVETLVACKLPYPPGECTRDSHCPDKKKCCDGGCIFYCVDV</sequence>
<dbReference type="GeneTree" id="ENSGT01140000282936"/>
<evidence type="ECO:0000256" key="1">
    <source>
        <dbReference type="ARBA" id="ARBA00022729"/>
    </source>
</evidence>
<keyword evidence="1 3" id="KW-0732">Signal</keyword>
<feature type="chain" id="PRO_5034074361" description="WAP domain-containing protein" evidence="3">
    <location>
        <begin position="19"/>
        <end position="342"/>
    </location>
</feature>
<reference evidence="5" key="2">
    <citation type="submission" date="2025-09" db="UniProtKB">
        <authorList>
            <consortium name="Ensembl"/>
        </authorList>
    </citation>
    <scope>IDENTIFICATION</scope>
</reference>
<feature type="domain" description="WAP" evidence="4">
    <location>
        <begin position="127"/>
        <end position="191"/>
    </location>
</feature>
<feature type="domain" description="WAP" evidence="4">
    <location>
        <begin position="241"/>
        <end position="289"/>
    </location>
</feature>
<dbReference type="Pfam" id="PF00095">
    <property type="entry name" value="WAP"/>
    <property type="match status" value="5"/>
</dbReference>
<dbReference type="Ensembl" id="ENSLLET00000011797.1">
    <property type="protein sequence ID" value="ENSLLEP00000011341.1"/>
    <property type="gene ID" value="ENSLLEG00000007184.1"/>
</dbReference>
<evidence type="ECO:0000256" key="3">
    <source>
        <dbReference type="SAM" id="SignalP"/>
    </source>
</evidence>
<dbReference type="OrthoDB" id="4473401at2759"/>